<keyword evidence="1" id="KW-1133">Transmembrane helix</keyword>
<organism evidence="2 3">
    <name type="scientific">Suillus discolor</name>
    <dbReference type="NCBI Taxonomy" id="1912936"/>
    <lineage>
        <taxon>Eukaryota</taxon>
        <taxon>Fungi</taxon>
        <taxon>Dikarya</taxon>
        <taxon>Basidiomycota</taxon>
        <taxon>Agaricomycotina</taxon>
        <taxon>Agaricomycetes</taxon>
        <taxon>Agaricomycetidae</taxon>
        <taxon>Boletales</taxon>
        <taxon>Suillineae</taxon>
        <taxon>Suillaceae</taxon>
        <taxon>Suillus</taxon>
    </lineage>
</organism>
<evidence type="ECO:0000256" key="1">
    <source>
        <dbReference type="SAM" id="Phobius"/>
    </source>
</evidence>
<dbReference type="Proteomes" id="UP000823399">
    <property type="component" value="Unassembled WGS sequence"/>
</dbReference>
<dbReference type="AlphaFoldDB" id="A0A9P7FEE5"/>
<dbReference type="RefSeq" id="XP_041296867.1">
    <property type="nucleotide sequence ID" value="XM_041436028.1"/>
</dbReference>
<evidence type="ECO:0000313" key="3">
    <source>
        <dbReference type="Proteomes" id="UP000823399"/>
    </source>
</evidence>
<feature type="transmembrane region" description="Helical" evidence="1">
    <location>
        <begin position="6"/>
        <end position="28"/>
    </location>
</feature>
<dbReference type="EMBL" id="JABBWM010000008">
    <property type="protein sequence ID" value="KAG2115150.1"/>
    <property type="molecule type" value="Genomic_DNA"/>
</dbReference>
<keyword evidence="1" id="KW-0812">Transmembrane</keyword>
<sequence>MYPFTYQAFLSTVYLLLFQIFLSTMYPLTCQLFRHITLYTTTLSTPYLIHLSLRSFGQHIPQTITISPTYSELFLPILLSHRNVSHNAP</sequence>
<dbReference type="GeneID" id="64698287"/>
<proteinExistence type="predicted"/>
<keyword evidence="1" id="KW-0472">Membrane</keyword>
<protein>
    <submittedName>
        <fullName evidence="2">Uncharacterized protein</fullName>
    </submittedName>
</protein>
<comment type="caution">
    <text evidence="2">The sequence shown here is derived from an EMBL/GenBank/DDBJ whole genome shotgun (WGS) entry which is preliminary data.</text>
</comment>
<evidence type="ECO:0000313" key="2">
    <source>
        <dbReference type="EMBL" id="KAG2115150.1"/>
    </source>
</evidence>
<accession>A0A9P7FEE5</accession>
<name>A0A9P7FEE5_9AGAM</name>
<keyword evidence="3" id="KW-1185">Reference proteome</keyword>
<reference evidence="2" key="1">
    <citation type="journal article" date="2020" name="New Phytol.">
        <title>Comparative genomics reveals dynamic genome evolution in host specialist ectomycorrhizal fungi.</title>
        <authorList>
            <person name="Lofgren L.A."/>
            <person name="Nguyen N.H."/>
            <person name="Vilgalys R."/>
            <person name="Ruytinx J."/>
            <person name="Liao H.L."/>
            <person name="Branco S."/>
            <person name="Kuo A."/>
            <person name="LaButti K."/>
            <person name="Lipzen A."/>
            <person name="Andreopoulos W."/>
            <person name="Pangilinan J."/>
            <person name="Riley R."/>
            <person name="Hundley H."/>
            <person name="Na H."/>
            <person name="Barry K."/>
            <person name="Grigoriev I.V."/>
            <person name="Stajich J.E."/>
            <person name="Kennedy P.G."/>
        </authorList>
    </citation>
    <scope>NUCLEOTIDE SEQUENCE</scope>
    <source>
        <strain evidence="2">FC423</strain>
    </source>
</reference>
<gene>
    <name evidence="2" type="ORF">F5147DRAFT_676428</name>
</gene>